<comment type="caution">
    <text evidence="1">The sequence shown here is derived from an EMBL/GenBank/DDBJ whole genome shotgun (WGS) entry which is preliminary data.</text>
</comment>
<dbReference type="AlphaFoldDB" id="A0A1R3KJQ8"/>
<evidence type="ECO:0000313" key="2">
    <source>
        <dbReference type="Proteomes" id="UP000187203"/>
    </source>
</evidence>
<dbReference type="EMBL" id="AWUE01013299">
    <property type="protein sequence ID" value="OMP07322.1"/>
    <property type="molecule type" value="Genomic_DNA"/>
</dbReference>
<dbReference type="Proteomes" id="UP000187203">
    <property type="component" value="Unassembled WGS sequence"/>
</dbReference>
<evidence type="ECO:0000313" key="1">
    <source>
        <dbReference type="EMBL" id="OMP07322.1"/>
    </source>
</evidence>
<protein>
    <submittedName>
        <fullName evidence="1">Uncharacterized protein</fullName>
    </submittedName>
</protein>
<sequence>MHIVGREKHSYIRGKIEPPTKSDDGFEKLYAENLKVNRWLLMSRNPEIMKRYLRLPTARQIWSALAKAFHDGSDEL</sequence>
<gene>
    <name evidence="1" type="ORF">COLO4_07443</name>
</gene>
<reference evidence="2" key="1">
    <citation type="submission" date="2013-09" db="EMBL/GenBank/DDBJ databases">
        <title>Corchorus olitorius genome sequencing.</title>
        <authorList>
            <person name="Alam M."/>
            <person name="Haque M.S."/>
            <person name="Islam M.S."/>
            <person name="Emdad E.M."/>
            <person name="Islam M.M."/>
            <person name="Ahmed B."/>
            <person name="Halim A."/>
            <person name="Hossen Q.M.M."/>
            <person name="Hossain M.Z."/>
            <person name="Ahmed R."/>
            <person name="Khan M.M."/>
            <person name="Islam R."/>
            <person name="Rashid M.M."/>
            <person name="Khan S.A."/>
            <person name="Rahman M.S."/>
            <person name="Alam M."/>
            <person name="Yahiya A.S."/>
            <person name="Khan M.S."/>
            <person name="Azam M.S."/>
            <person name="Haque T."/>
            <person name="Lashkar M.Z.H."/>
            <person name="Akhand A.I."/>
            <person name="Morshed G."/>
            <person name="Roy S."/>
            <person name="Uddin K.S."/>
            <person name="Rabeya T."/>
            <person name="Hossain A.S."/>
            <person name="Chowdhury A."/>
            <person name="Snigdha A.R."/>
            <person name="Mortoza M.S."/>
            <person name="Matin S.A."/>
            <person name="Hoque S.M.E."/>
            <person name="Islam M.K."/>
            <person name="Roy D.K."/>
            <person name="Haider R."/>
            <person name="Moosa M.M."/>
            <person name="Elias S.M."/>
            <person name="Hasan A.M."/>
            <person name="Jahan S."/>
            <person name="Shafiuddin M."/>
            <person name="Mahmood N."/>
            <person name="Shommy N.S."/>
        </authorList>
    </citation>
    <scope>NUCLEOTIDE SEQUENCE [LARGE SCALE GENOMIC DNA]</scope>
    <source>
        <strain evidence="2">cv. O-4</strain>
    </source>
</reference>
<proteinExistence type="predicted"/>
<organism evidence="1 2">
    <name type="scientific">Corchorus olitorius</name>
    <dbReference type="NCBI Taxonomy" id="93759"/>
    <lineage>
        <taxon>Eukaryota</taxon>
        <taxon>Viridiplantae</taxon>
        <taxon>Streptophyta</taxon>
        <taxon>Embryophyta</taxon>
        <taxon>Tracheophyta</taxon>
        <taxon>Spermatophyta</taxon>
        <taxon>Magnoliopsida</taxon>
        <taxon>eudicotyledons</taxon>
        <taxon>Gunneridae</taxon>
        <taxon>Pentapetalae</taxon>
        <taxon>rosids</taxon>
        <taxon>malvids</taxon>
        <taxon>Malvales</taxon>
        <taxon>Malvaceae</taxon>
        <taxon>Grewioideae</taxon>
        <taxon>Apeibeae</taxon>
        <taxon>Corchorus</taxon>
    </lineage>
</organism>
<dbReference type="OrthoDB" id="1909691at2759"/>
<name>A0A1R3KJQ8_9ROSI</name>
<keyword evidence="2" id="KW-1185">Reference proteome</keyword>
<accession>A0A1R3KJQ8</accession>